<evidence type="ECO:0000313" key="1">
    <source>
        <dbReference type="EMBL" id="GAB35264.1"/>
    </source>
</evidence>
<dbReference type="AlphaFoldDB" id="H5TP56"/>
<keyword evidence="2" id="KW-1185">Reference proteome</keyword>
<gene>
    <name evidence="1" type="ORF">GOOTI_152_00130</name>
</gene>
<dbReference type="STRING" id="1108044.GOOTI_152_00130"/>
<proteinExistence type="predicted"/>
<organism evidence="1 2">
    <name type="scientific">Gordonia otitidis (strain DSM 44809 / CCUG 52243 / JCM 12355 / NBRC 100426 / IFM 10032)</name>
    <dbReference type="NCBI Taxonomy" id="1108044"/>
    <lineage>
        <taxon>Bacteria</taxon>
        <taxon>Bacillati</taxon>
        <taxon>Actinomycetota</taxon>
        <taxon>Actinomycetes</taxon>
        <taxon>Mycobacteriales</taxon>
        <taxon>Gordoniaceae</taxon>
        <taxon>Gordonia</taxon>
    </lineage>
</organism>
<dbReference type="EMBL" id="BAFB01000152">
    <property type="protein sequence ID" value="GAB35264.1"/>
    <property type="molecule type" value="Genomic_DNA"/>
</dbReference>
<reference evidence="1" key="1">
    <citation type="submission" date="2012-02" db="EMBL/GenBank/DDBJ databases">
        <title>Whole genome shotgun sequence of Gordonia otitidis NBRC 100426.</title>
        <authorList>
            <person name="Yoshida I."/>
            <person name="Hosoyama A."/>
            <person name="Tsuchikane K."/>
            <person name="Katsumata H."/>
            <person name="Yamazaki S."/>
            <person name="Fujita N."/>
        </authorList>
    </citation>
    <scope>NUCLEOTIDE SEQUENCE [LARGE SCALE GENOMIC DNA]</scope>
    <source>
        <strain evidence="1">NBRC 100426</strain>
    </source>
</reference>
<evidence type="ECO:0000313" key="2">
    <source>
        <dbReference type="Proteomes" id="UP000005038"/>
    </source>
</evidence>
<sequence>MVSDAVVPGVVDPFPASLSRSPSTAGIPIDGIGDVPDVFGVVGVVGLVGVVEVPGAANAWPAPATIAAITAIATSPNSLIRLISNFCTTLV</sequence>
<protein>
    <submittedName>
        <fullName evidence="1">Uncharacterized protein</fullName>
    </submittedName>
</protein>
<dbReference type="Proteomes" id="UP000005038">
    <property type="component" value="Unassembled WGS sequence"/>
</dbReference>
<accession>H5TP56</accession>
<name>H5TP56_GORO1</name>
<comment type="caution">
    <text evidence="1">The sequence shown here is derived from an EMBL/GenBank/DDBJ whole genome shotgun (WGS) entry which is preliminary data.</text>
</comment>